<keyword evidence="1" id="KW-1133">Transmembrane helix</keyword>
<evidence type="ECO:0000313" key="3">
    <source>
        <dbReference type="EMBL" id="KAK2078995.1"/>
    </source>
</evidence>
<dbReference type="PANTHER" id="PTHR10695:SF46">
    <property type="entry name" value="BIFUNCTIONAL COENZYME A SYNTHASE-RELATED"/>
    <property type="match status" value="1"/>
</dbReference>
<feature type="transmembrane region" description="Helical" evidence="1">
    <location>
        <begin position="45"/>
        <end position="64"/>
    </location>
</feature>
<dbReference type="GO" id="GO:0015937">
    <property type="term" value="P:coenzyme A biosynthetic process"/>
    <property type="evidence" value="ECO:0007669"/>
    <property type="project" value="TreeGrafter"/>
</dbReference>
<evidence type="ECO:0000259" key="2">
    <source>
        <dbReference type="Pfam" id="PF01467"/>
    </source>
</evidence>
<keyword evidence="4" id="KW-1185">Reference proteome</keyword>
<keyword evidence="1" id="KW-0472">Membrane</keyword>
<comment type="caution">
    <text evidence="3">The sequence shown here is derived from an EMBL/GenBank/DDBJ whole genome shotgun (WGS) entry which is preliminary data.</text>
</comment>
<evidence type="ECO:0000313" key="4">
    <source>
        <dbReference type="Proteomes" id="UP001255856"/>
    </source>
</evidence>
<proteinExistence type="predicted"/>
<dbReference type="Gene3D" id="3.40.50.620">
    <property type="entry name" value="HUPs"/>
    <property type="match status" value="1"/>
</dbReference>
<sequence>MDTSAHDAVQASYVLGRPDWGGAALRFEKVAVGGTFDRLHAGHRLLLAATALVTAGPVFIGVTADQLLAKKKGRELLQGYGERAQAAVRFVENVHPASTVVAGALVDPNIPPAASTDPDFDGIVVSEETISGAEAINAERHRRGFDPLIIVVVGLVKGKRDSSGKLSSTDLRLQA</sequence>
<organism evidence="3 4">
    <name type="scientific">Prototheca wickerhamii</name>
    <dbReference type="NCBI Taxonomy" id="3111"/>
    <lineage>
        <taxon>Eukaryota</taxon>
        <taxon>Viridiplantae</taxon>
        <taxon>Chlorophyta</taxon>
        <taxon>core chlorophytes</taxon>
        <taxon>Trebouxiophyceae</taxon>
        <taxon>Chlorellales</taxon>
        <taxon>Chlorellaceae</taxon>
        <taxon>Prototheca</taxon>
    </lineage>
</organism>
<feature type="domain" description="Cytidyltransferase-like" evidence="2">
    <location>
        <begin position="32"/>
        <end position="172"/>
    </location>
</feature>
<dbReference type="SUPFAM" id="SSF52374">
    <property type="entry name" value="Nucleotidylyl transferase"/>
    <property type="match status" value="1"/>
</dbReference>
<dbReference type="Pfam" id="PF01467">
    <property type="entry name" value="CTP_transf_like"/>
    <property type="match status" value="1"/>
</dbReference>
<gene>
    <name evidence="3" type="ORF">QBZ16_002685</name>
</gene>
<dbReference type="InterPro" id="IPR014729">
    <property type="entry name" value="Rossmann-like_a/b/a_fold"/>
</dbReference>
<protein>
    <recommendedName>
        <fullName evidence="2">Cytidyltransferase-like domain-containing protein</fullName>
    </recommendedName>
</protein>
<dbReference type="GO" id="GO:0004140">
    <property type="term" value="F:dephospho-CoA kinase activity"/>
    <property type="evidence" value="ECO:0007669"/>
    <property type="project" value="TreeGrafter"/>
</dbReference>
<dbReference type="Proteomes" id="UP001255856">
    <property type="component" value="Unassembled WGS sequence"/>
</dbReference>
<name>A0AAD9ILU7_PROWI</name>
<reference evidence="3" key="1">
    <citation type="submission" date="2021-01" db="EMBL/GenBank/DDBJ databases">
        <authorList>
            <person name="Eckstrom K.M.E."/>
        </authorList>
    </citation>
    <scope>NUCLEOTIDE SEQUENCE</scope>
    <source>
        <strain evidence="3">UVCC 0001</strain>
    </source>
</reference>
<dbReference type="NCBIfam" id="NF001985">
    <property type="entry name" value="PRK00777.1"/>
    <property type="match status" value="1"/>
</dbReference>
<accession>A0AAD9ILU7</accession>
<evidence type="ECO:0000256" key="1">
    <source>
        <dbReference type="SAM" id="Phobius"/>
    </source>
</evidence>
<keyword evidence="1" id="KW-0812">Transmembrane</keyword>
<dbReference type="AlphaFoldDB" id="A0AAD9ILU7"/>
<dbReference type="PANTHER" id="PTHR10695">
    <property type="entry name" value="DEPHOSPHO-COA KINASE-RELATED"/>
    <property type="match status" value="1"/>
</dbReference>
<dbReference type="EMBL" id="JASFZW010000003">
    <property type="protein sequence ID" value="KAK2078995.1"/>
    <property type="molecule type" value="Genomic_DNA"/>
</dbReference>
<dbReference type="InterPro" id="IPR004821">
    <property type="entry name" value="Cyt_trans-like"/>
</dbReference>